<dbReference type="InterPro" id="IPR023214">
    <property type="entry name" value="HAD_sf"/>
</dbReference>
<dbReference type="InterPro" id="IPR041492">
    <property type="entry name" value="HAD_2"/>
</dbReference>
<dbReference type="Gene3D" id="3.40.50.1000">
    <property type="entry name" value="HAD superfamily/HAD-like"/>
    <property type="match status" value="1"/>
</dbReference>
<dbReference type="InterPro" id="IPR023198">
    <property type="entry name" value="PGP-like_dom2"/>
</dbReference>
<dbReference type="GO" id="GO:0006281">
    <property type="term" value="P:DNA repair"/>
    <property type="evidence" value="ECO:0007669"/>
    <property type="project" value="TreeGrafter"/>
</dbReference>
<dbReference type="AlphaFoldDB" id="A0A955L7R5"/>
<dbReference type="InterPro" id="IPR006439">
    <property type="entry name" value="HAD-SF_hydro_IA"/>
</dbReference>
<protein>
    <submittedName>
        <fullName evidence="1">HAD-IA family hydrolase</fullName>
    </submittedName>
</protein>
<evidence type="ECO:0000313" key="1">
    <source>
        <dbReference type="EMBL" id="MCA9385156.1"/>
    </source>
</evidence>
<evidence type="ECO:0000313" key="2">
    <source>
        <dbReference type="Proteomes" id="UP000754563"/>
    </source>
</evidence>
<sequence>MSTFTPSNIKAIIFDYDLTLINSFHSAFEIYKYVEQELSSDTNITEEQLKSLWGATQAEIIRGLFGPDVDMDVVLNAILIARKTVGKDMKLFDDTLETLNVLHKKFHLGILTSATSSIVTYFSHQTGLPLELFDVIQTTDDTTVYKPDPAVFDPIIERYESQGIEKDQIVYVGDSPRDYIAARDADIHFFAVTTGLDNSEVFKSHGLDDPFILPRLQMLISIFNEV</sequence>
<dbReference type="InterPro" id="IPR036412">
    <property type="entry name" value="HAD-like_sf"/>
</dbReference>
<name>A0A955L7R5_9BACT</name>
<comment type="caution">
    <text evidence="1">The sequence shown here is derived from an EMBL/GenBank/DDBJ whole genome shotgun (WGS) entry which is preliminary data.</text>
</comment>
<dbReference type="NCBIfam" id="TIGR01549">
    <property type="entry name" value="HAD-SF-IA-v1"/>
    <property type="match status" value="1"/>
</dbReference>
<dbReference type="Gene3D" id="1.10.150.240">
    <property type="entry name" value="Putative phosphatase, domain 2"/>
    <property type="match status" value="1"/>
</dbReference>
<dbReference type="SFLD" id="SFLDS00003">
    <property type="entry name" value="Haloacid_Dehalogenase"/>
    <property type="match status" value="1"/>
</dbReference>
<dbReference type="Proteomes" id="UP000754563">
    <property type="component" value="Unassembled WGS sequence"/>
</dbReference>
<dbReference type="SUPFAM" id="SSF56784">
    <property type="entry name" value="HAD-like"/>
    <property type="match status" value="1"/>
</dbReference>
<proteinExistence type="predicted"/>
<dbReference type="InterPro" id="IPR050155">
    <property type="entry name" value="HAD-like_hydrolase_sf"/>
</dbReference>
<dbReference type="PANTHER" id="PTHR43434">
    <property type="entry name" value="PHOSPHOGLYCOLATE PHOSPHATASE"/>
    <property type="match status" value="1"/>
</dbReference>
<accession>A0A955L7R5</accession>
<dbReference type="PANTHER" id="PTHR43434:SF13">
    <property type="entry name" value="PHOSPHOGLYCOLATE PHOSPHATASE"/>
    <property type="match status" value="1"/>
</dbReference>
<dbReference type="SFLD" id="SFLDG01129">
    <property type="entry name" value="C1.5:_HAD__Beta-PGM__Phosphata"/>
    <property type="match status" value="1"/>
</dbReference>
<dbReference type="Pfam" id="PF13419">
    <property type="entry name" value="HAD_2"/>
    <property type="match status" value="1"/>
</dbReference>
<organism evidence="1 2">
    <name type="scientific">Candidatus Dojkabacteria bacterium</name>
    <dbReference type="NCBI Taxonomy" id="2099670"/>
    <lineage>
        <taxon>Bacteria</taxon>
        <taxon>Candidatus Dojkabacteria</taxon>
    </lineage>
</organism>
<dbReference type="GO" id="GO:0008967">
    <property type="term" value="F:phosphoglycolate phosphatase activity"/>
    <property type="evidence" value="ECO:0007669"/>
    <property type="project" value="TreeGrafter"/>
</dbReference>
<reference evidence="1" key="1">
    <citation type="submission" date="2020-04" db="EMBL/GenBank/DDBJ databases">
        <authorList>
            <person name="Zhang T."/>
        </authorList>
    </citation>
    <scope>NUCLEOTIDE SEQUENCE</scope>
    <source>
        <strain evidence="1">HKST-UBA11</strain>
    </source>
</reference>
<reference evidence="1" key="2">
    <citation type="journal article" date="2021" name="Microbiome">
        <title>Successional dynamics and alternative stable states in a saline activated sludge microbial community over 9 years.</title>
        <authorList>
            <person name="Wang Y."/>
            <person name="Ye J."/>
            <person name="Ju F."/>
            <person name="Liu L."/>
            <person name="Boyd J.A."/>
            <person name="Deng Y."/>
            <person name="Parks D.H."/>
            <person name="Jiang X."/>
            <person name="Yin X."/>
            <person name="Woodcroft B.J."/>
            <person name="Tyson G.W."/>
            <person name="Hugenholtz P."/>
            <person name="Polz M.F."/>
            <person name="Zhang T."/>
        </authorList>
    </citation>
    <scope>NUCLEOTIDE SEQUENCE</scope>
    <source>
        <strain evidence="1">HKST-UBA11</strain>
    </source>
</reference>
<gene>
    <name evidence="1" type="ORF">KC717_00745</name>
</gene>
<keyword evidence="1" id="KW-0378">Hydrolase</keyword>
<dbReference type="GO" id="GO:0005829">
    <property type="term" value="C:cytosol"/>
    <property type="evidence" value="ECO:0007669"/>
    <property type="project" value="TreeGrafter"/>
</dbReference>
<dbReference type="EMBL" id="JAGQLH010000005">
    <property type="protein sequence ID" value="MCA9385156.1"/>
    <property type="molecule type" value="Genomic_DNA"/>
</dbReference>